<reference evidence="2 3" key="1">
    <citation type="submission" date="2020-08" db="EMBL/GenBank/DDBJ databases">
        <title>Genomic Encyclopedia of Type Strains, Phase IV (KMG-IV): sequencing the most valuable type-strain genomes for metagenomic binning, comparative biology and taxonomic classification.</title>
        <authorList>
            <person name="Goeker M."/>
        </authorList>
    </citation>
    <scope>NUCLEOTIDE SEQUENCE [LARGE SCALE GENOMIC DNA]</scope>
    <source>
        <strain evidence="2 3">DSM 29854</strain>
    </source>
</reference>
<comment type="caution">
    <text evidence="2">The sequence shown here is derived from an EMBL/GenBank/DDBJ whole genome shotgun (WGS) entry which is preliminary data.</text>
</comment>
<organism evidence="2 3">
    <name type="scientific">Rufibacter quisquiliarum</name>
    <dbReference type="NCBI Taxonomy" id="1549639"/>
    <lineage>
        <taxon>Bacteria</taxon>
        <taxon>Pseudomonadati</taxon>
        <taxon>Bacteroidota</taxon>
        <taxon>Cytophagia</taxon>
        <taxon>Cytophagales</taxon>
        <taxon>Hymenobacteraceae</taxon>
        <taxon>Rufibacter</taxon>
    </lineage>
</organism>
<dbReference type="EMBL" id="JACJIQ010000015">
    <property type="protein sequence ID" value="MBA9078669.1"/>
    <property type="molecule type" value="Genomic_DNA"/>
</dbReference>
<proteinExistence type="predicted"/>
<feature type="chain" id="PRO_5032373184" description="Porin" evidence="1">
    <location>
        <begin position="24"/>
        <end position="651"/>
    </location>
</feature>
<dbReference type="InterPro" id="IPR025631">
    <property type="entry name" value="Porin_10"/>
</dbReference>
<keyword evidence="3" id="KW-1185">Reference proteome</keyword>
<accession>A0A839GPE7</accession>
<evidence type="ECO:0000313" key="3">
    <source>
        <dbReference type="Proteomes" id="UP000563094"/>
    </source>
</evidence>
<protein>
    <recommendedName>
        <fullName evidence="4">Porin</fullName>
    </recommendedName>
</protein>
<feature type="signal peptide" evidence="1">
    <location>
        <begin position="1"/>
        <end position="23"/>
    </location>
</feature>
<sequence>MKYSKFIAAVILLWAGTFSFSEAQVIDDSTKAIYGSATVKVIYERDIFKGDTVFSPIDTLLTNMQVVRHWYYDKTLQQDLGNVGTAAQPLFWKMPLILGSRLGRNAFDAYAVNPATIEYYDTKSPFTYLNYLQGTLGEQVFRAKHTRNISPNWNVGIGYERLSAERQFGAFRIGQDGFLSHYGLQAFTHYFSPNQRYRLVANFAQTSHEQIELGGIRPKPGDTRDSLFDYKDESVWLEQAASEEKRYQLHATQWLRLIGSGLQLYHTLDYGSQSNDFSENGIPYQSIENSKRRELIFYPSVLRDSAQTEDNTYFRQMENTFGVMGATRLFVYRAYAKRRDGRYETQARDAILIPITRNGLPADSAGYEQDKSTLDIADNFVGGQAQFRLRNDIYVTTDAEFQIGGGDYRINAEAKYKYLAFRQTRTSYSPTLTQRRLLSNHFEWSNSFKNVSVNQTAATAEATVKNHYFFAELQFSNIRDYVFYQDSIGGKWAEPEQVSGAINLVQGVLRHKFNLKHFVFDNTLYYNSSSGPKAIRMPEWYVNAKAYWEGPLFKKAIFLQTGLEMNWHTDYYADGYMPVTQQFHLQNSFLITRYPTFDVFLNTDIKTVNLFLKLSHINNITSGWEQGYFTTPYYAANPFSFQFGVKWNFYD</sequence>
<keyword evidence="1" id="KW-0732">Signal</keyword>
<name>A0A839GPE7_9BACT</name>
<evidence type="ECO:0000313" key="2">
    <source>
        <dbReference type="EMBL" id="MBA9078669.1"/>
    </source>
</evidence>
<dbReference type="RefSeq" id="WP_182513824.1">
    <property type="nucleotide sequence ID" value="NZ_JACJIQ010000015.1"/>
</dbReference>
<dbReference type="AlphaFoldDB" id="A0A839GPE7"/>
<gene>
    <name evidence="2" type="ORF">FHS90_003399</name>
</gene>
<evidence type="ECO:0008006" key="4">
    <source>
        <dbReference type="Google" id="ProtNLM"/>
    </source>
</evidence>
<evidence type="ECO:0000256" key="1">
    <source>
        <dbReference type="SAM" id="SignalP"/>
    </source>
</evidence>
<dbReference type="Proteomes" id="UP000563094">
    <property type="component" value="Unassembled WGS sequence"/>
</dbReference>
<dbReference type="Pfam" id="PF14121">
    <property type="entry name" value="Porin_10"/>
    <property type="match status" value="1"/>
</dbReference>